<dbReference type="Proteomes" id="UP000056209">
    <property type="component" value="Unassembled WGS sequence"/>
</dbReference>
<feature type="domain" description="CheW-like" evidence="2">
    <location>
        <begin position="11"/>
        <end position="91"/>
    </location>
</feature>
<organism evidence="3 4">
    <name type="scientific">Deinococcus grandis</name>
    <dbReference type="NCBI Taxonomy" id="57498"/>
    <lineage>
        <taxon>Bacteria</taxon>
        <taxon>Thermotogati</taxon>
        <taxon>Deinococcota</taxon>
        <taxon>Deinococci</taxon>
        <taxon>Deinococcales</taxon>
        <taxon>Deinococcaceae</taxon>
        <taxon>Deinococcus</taxon>
    </lineage>
</organism>
<dbReference type="AlphaFoldDB" id="A0A100HMI6"/>
<evidence type="ECO:0000313" key="4">
    <source>
        <dbReference type="Proteomes" id="UP000056209"/>
    </source>
</evidence>
<proteinExistence type="predicted"/>
<comment type="caution">
    <text evidence="3">The sequence shown here is derived from an EMBL/GenBank/DDBJ whole genome shotgun (WGS) entry which is preliminary data.</text>
</comment>
<dbReference type="SUPFAM" id="SSF50341">
    <property type="entry name" value="CheW-like"/>
    <property type="match status" value="1"/>
</dbReference>
<keyword evidence="3" id="KW-0808">Transferase</keyword>
<keyword evidence="4" id="KW-1185">Reference proteome</keyword>
<keyword evidence="3" id="KW-0418">Kinase</keyword>
<dbReference type="EMBL" id="BCMS01000002">
    <property type="protein sequence ID" value="GAQ23455.1"/>
    <property type="molecule type" value="Genomic_DNA"/>
</dbReference>
<gene>
    <name evidence="3" type="ORF">DEIGR_200310</name>
</gene>
<dbReference type="GO" id="GO:0016301">
    <property type="term" value="F:kinase activity"/>
    <property type="evidence" value="ECO:0007669"/>
    <property type="project" value="UniProtKB-KW"/>
</dbReference>
<dbReference type="Pfam" id="PF01584">
    <property type="entry name" value="CheW"/>
    <property type="match status" value="1"/>
</dbReference>
<sequence>MTPPAATPAPQALLLRVGQARFLLPLDHVERLYPMVHLPPGPPRVHLRGETLPVLDPRPDWGQPPAPPDASQRLVVVRTPDRAAWWVDEAGPILPVTPDHPAVLDGQVVSVLW</sequence>
<evidence type="ECO:0000256" key="1">
    <source>
        <dbReference type="SAM" id="MobiDB-lite"/>
    </source>
</evidence>
<dbReference type="GO" id="GO:0006935">
    <property type="term" value="P:chemotaxis"/>
    <property type="evidence" value="ECO:0007669"/>
    <property type="project" value="InterPro"/>
</dbReference>
<dbReference type="GO" id="GO:0007165">
    <property type="term" value="P:signal transduction"/>
    <property type="evidence" value="ECO:0007669"/>
    <property type="project" value="InterPro"/>
</dbReference>
<feature type="region of interest" description="Disordered" evidence="1">
    <location>
        <begin position="48"/>
        <end position="72"/>
    </location>
</feature>
<dbReference type="InterPro" id="IPR002545">
    <property type="entry name" value="CheW-lke_dom"/>
</dbReference>
<dbReference type="InterPro" id="IPR036061">
    <property type="entry name" value="CheW-like_dom_sf"/>
</dbReference>
<name>A0A100HMI6_9DEIO</name>
<dbReference type="RefSeq" id="WP_058979288.1">
    <property type="nucleotide sequence ID" value="NZ_BCMS01000002.1"/>
</dbReference>
<evidence type="ECO:0000313" key="3">
    <source>
        <dbReference type="EMBL" id="GAQ23455.1"/>
    </source>
</evidence>
<accession>A0A100HMI6</accession>
<dbReference type="OrthoDB" id="9790406at2"/>
<evidence type="ECO:0000259" key="2">
    <source>
        <dbReference type="Pfam" id="PF01584"/>
    </source>
</evidence>
<protein>
    <submittedName>
        <fullName evidence="3">CheA signal transduction histidine kinase</fullName>
    </submittedName>
</protein>
<reference evidence="4" key="1">
    <citation type="submission" date="2015-11" db="EMBL/GenBank/DDBJ databases">
        <title>Draft Genome Sequence of the Radioresistant Bacterium Deinococcus grandis, Isolated from Freshwater Fish in Japan.</title>
        <authorList>
            <person name="Satoh K."/>
            <person name="Onodera T."/>
            <person name="Omoso K."/>
            <person name="Takeda-Yano K."/>
            <person name="Katayama T."/>
            <person name="Oono Y."/>
            <person name="Narumi I."/>
        </authorList>
    </citation>
    <scope>NUCLEOTIDE SEQUENCE [LARGE SCALE GENOMIC DNA]</scope>
    <source>
        <strain evidence="4">ATCC 43672</strain>
    </source>
</reference>